<protein>
    <submittedName>
        <fullName evidence="10">Glycosyltransferase</fullName>
    </submittedName>
</protein>
<feature type="transmembrane region" description="Helical" evidence="8">
    <location>
        <begin position="271"/>
        <end position="296"/>
    </location>
</feature>
<evidence type="ECO:0000259" key="9">
    <source>
        <dbReference type="Pfam" id="PF00535"/>
    </source>
</evidence>
<sequence length="319" mass="35955">MSRETFLSIIIPMYNEEDNVLPLYTRLKDVLAEQGYSYEIIVVDDGSTDATGERLKAIAQGDERLKVIHLRRNFGQTAAMMAGIDEAVGDILIPMDGDLQNDPGDIPKLLAKLDEGFDVVSGWRKDRQDHPLKRNLPSRAANFVISAISGVHLHDYGCSLKAYRKEIIKNVKLYGEMHRFIPIYASWQGARVAEVGVTHHPRVHGVSKYGIDRTITVILDLMVVKFLDKFAQKPMYLFGGFGLAFLGVAFLLFLGMLYAKIGMDKSFIATPLPLVVSMFLLMGFMSIFMGLIAEILMRTYHESQNKPTYIVDRTRNCRD</sequence>
<dbReference type="PANTHER" id="PTHR48090:SF3">
    <property type="entry name" value="UNDECAPRENYL-PHOSPHATE 4-DEOXY-4-FORMAMIDO-L-ARABINOSE TRANSFERASE"/>
    <property type="match status" value="1"/>
</dbReference>
<dbReference type="GO" id="GO:0099621">
    <property type="term" value="F:undecaprenyl-phosphate 4-deoxy-4-formamido-L-arabinose transferase activity"/>
    <property type="evidence" value="ECO:0007669"/>
    <property type="project" value="TreeGrafter"/>
</dbReference>
<keyword evidence="1" id="KW-1003">Cell membrane</keyword>
<feature type="transmembrane region" description="Helical" evidence="8">
    <location>
        <begin position="235"/>
        <end position="259"/>
    </location>
</feature>
<dbReference type="InterPro" id="IPR050256">
    <property type="entry name" value="Glycosyltransferase_2"/>
</dbReference>
<proteinExistence type="predicted"/>
<keyword evidence="3 10" id="KW-0808">Transferase</keyword>
<dbReference type="SUPFAM" id="SSF53448">
    <property type="entry name" value="Nucleotide-diphospho-sugar transferases"/>
    <property type="match status" value="1"/>
</dbReference>
<evidence type="ECO:0000313" key="10">
    <source>
        <dbReference type="EMBL" id="HGG91843.1"/>
    </source>
</evidence>
<evidence type="ECO:0000256" key="4">
    <source>
        <dbReference type="ARBA" id="ARBA00022692"/>
    </source>
</evidence>
<keyword evidence="5" id="KW-0448">Lipopolysaccharide biosynthesis</keyword>
<dbReference type="AlphaFoldDB" id="A0A7C3WHR2"/>
<evidence type="ECO:0000256" key="3">
    <source>
        <dbReference type="ARBA" id="ARBA00022679"/>
    </source>
</evidence>
<dbReference type="PANTHER" id="PTHR48090">
    <property type="entry name" value="UNDECAPRENYL-PHOSPHATE 4-DEOXY-4-FORMAMIDO-L-ARABINOSE TRANSFERASE-RELATED"/>
    <property type="match status" value="1"/>
</dbReference>
<dbReference type="EMBL" id="DSRP01000188">
    <property type="protein sequence ID" value="HGG91843.1"/>
    <property type="molecule type" value="Genomic_DNA"/>
</dbReference>
<comment type="caution">
    <text evidence="10">The sequence shown here is derived from an EMBL/GenBank/DDBJ whole genome shotgun (WGS) entry which is preliminary data.</text>
</comment>
<keyword evidence="6 8" id="KW-1133">Transmembrane helix</keyword>
<organism evidence="10">
    <name type="scientific">Fundidesulfovibrio putealis</name>
    <dbReference type="NCBI Taxonomy" id="270496"/>
    <lineage>
        <taxon>Bacteria</taxon>
        <taxon>Pseudomonadati</taxon>
        <taxon>Thermodesulfobacteriota</taxon>
        <taxon>Desulfovibrionia</taxon>
        <taxon>Desulfovibrionales</taxon>
        <taxon>Desulfovibrionaceae</taxon>
        <taxon>Fundidesulfovibrio</taxon>
    </lineage>
</organism>
<evidence type="ECO:0000256" key="2">
    <source>
        <dbReference type="ARBA" id="ARBA00022676"/>
    </source>
</evidence>
<accession>A0A7C3WHR2</accession>
<keyword evidence="7 8" id="KW-0472">Membrane</keyword>
<dbReference type="GO" id="GO:0005886">
    <property type="term" value="C:plasma membrane"/>
    <property type="evidence" value="ECO:0007669"/>
    <property type="project" value="TreeGrafter"/>
</dbReference>
<evidence type="ECO:0000256" key="8">
    <source>
        <dbReference type="SAM" id="Phobius"/>
    </source>
</evidence>
<dbReference type="GO" id="GO:0009103">
    <property type="term" value="P:lipopolysaccharide biosynthetic process"/>
    <property type="evidence" value="ECO:0007669"/>
    <property type="project" value="UniProtKB-KW"/>
</dbReference>
<gene>
    <name evidence="10" type="ORF">ENR59_02685</name>
</gene>
<evidence type="ECO:0000256" key="1">
    <source>
        <dbReference type="ARBA" id="ARBA00022475"/>
    </source>
</evidence>
<dbReference type="Pfam" id="PF00535">
    <property type="entry name" value="Glycos_transf_2"/>
    <property type="match status" value="1"/>
</dbReference>
<dbReference type="CDD" id="cd04187">
    <property type="entry name" value="DPM1_like_bac"/>
    <property type="match status" value="1"/>
</dbReference>
<reference evidence="10" key="1">
    <citation type="journal article" date="2020" name="mSystems">
        <title>Genome- and Community-Level Interaction Insights into Carbon Utilization and Element Cycling Functions of Hydrothermarchaeota in Hydrothermal Sediment.</title>
        <authorList>
            <person name="Zhou Z."/>
            <person name="Liu Y."/>
            <person name="Xu W."/>
            <person name="Pan J."/>
            <person name="Luo Z.H."/>
            <person name="Li M."/>
        </authorList>
    </citation>
    <scope>NUCLEOTIDE SEQUENCE [LARGE SCALE GENOMIC DNA]</scope>
    <source>
        <strain evidence="10">SpSt-413</strain>
    </source>
</reference>
<feature type="domain" description="Glycosyltransferase 2-like" evidence="9">
    <location>
        <begin position="8"/>
        <end position="170"/>
    </location>
</feature>
<dbReference type="Gene3D" id="3.90.550.10">
    <property type="entry name" value="Spore Coat Polysaccharide Biosynthesis Protein SpsA, Chain A"/>
    <property type="match status" value="1"/>
</dbReference>
<evidence type="ECO:0000256" key="6">
    <source>
        <dbReference type="ARBA" id="ARBA00022989"/>
    </source>
</evidence>
<name>A0A7C3WHR2_9BACT</name>
<keyword evidence="4 8" id="KW-0812">Transmembrane</keyword>
<evidence type="ECO:0000256" key="5">
    <source>
        <dbReference type="ARBA" id="ARBA00022985"/>
    </source>
</evidence>
<keyword evidence="2" id="KW-0328">Glycosyltransferase</keyword>
<dbReference type="InterPro" id="IPR001173">
    <property type="entry name" value="Glyco_trans_2-like"/>
</dbReference>
<dbReference type="InterPro" id="IPR029044">
    <property type="entry name" value="Nucleotide-diphossugar_trans"/>
</dbReference>
<evidence type="ECO:0000256" key="7">
    <source>
        <dbReference type="ARBA" id="ARBA00023136"/>
    </source>
</evidence>